<sequence>MARNRAIVARFFRFFEFRDSFSIAGLFSFIPMGRRDWNAKVKQELAILPVIESLEPQPSSRQSKSHVLKDWGPEINDLYEKAKHLKAGSNYPLIYGAAFGLAKTSLEFAQAVTSESKDLDALYKSLKKVQRELNKAYTIINREER</sequence>
<evidence type="ECO:0000313" key="1">
    <source>
        <dbReference type="EMBL" id="AFM26512.1"/>
    </source>
</evidence>
<proteinExistence type="predicted"/>
<dbReference type="eggNOG" id="COG3012">
    <property type="taxonomic scope" value="Bacteria"/>
</dbReference>
<gene>
    <name evidence="1" type="ordered locus">Desti_3870</name>
</gene>
<protein>
    <submittedName>
        <fullName evidence="1">Uncharacterized protein</fullName>
    </submittedName>
</protein>
<dbReference type="Proteomes" id="UP000006055">
    <property type="component" value="Chromosome"/>
</dbReference>
<reference evidence="2" key="1">
    <citation type="submission" date="2012-06" db="EMBL/GenBank/DDBJ databases">
        <title>Complete sequence of chromosome of Desulfomonile tiedjei DSM 6799.</title>
        <authorList>
            <person name="Lucas S."/>
            <person name="Copeland A."/>
            <person name="Lapidus A."/>
            <person name="Glavina del Rio T."/>
            <person name="Dalin E."/>
            <person name="Tice H."/>
            <person name="Bruce D."/>
            <person name="Goodwin L."/>
            <person name="Pitluck S."/>
            <person name="Peters L."/>
            <person name="Ovchinnikova G."/>
            <person name="Zeytun A."/>
            <person name="Lu M."/>
            <person name="Kyrpides N."/>
            <person name="Mavromatis K."/>
            <person name="Ivanova N."/>
            <person name="Brettin T."/>
            <person name="Detter J.C."/>
            <person name="Han C."/>
            <person name="Larimer F."/>
            <person name="Land M."/>
            <person name="Hauser L."/>
            <person name="Markowitz V."/>
            <person name="Cheng J.-F."/>
            <person name="Hugenholtz P."/>
            <person name="Woyke T."/>
            <person name="Wu D."/>
            <person name="Spring S."/>
            <person name="Schroeder M."/>
            <person name="Brambilla E."/>
            <person name="Klenk H.-P."/>
            <person name="Eisen J.A."/>
        </authorList>
    </citation>
    <scope>NUCLEOTIDE SEQUENCE [LARGE SCALE GENOMIC DNA]</scope>
    <source>
        <strain evidence="2">ATCC 49306 / DSM 6799 / DCB-1</strain>
    </source>
</reference>
<name>I4CAC1_DESTA</name>
<keyword evidence="2" id="KW-1185">Reference proteome</keyword>
<dbReference type="AlphaFoldDB" id="I4CAC1"/>
<dbReference type="EMBL" id="CP003360">
    <property type="protein sequence ID" value="AFM26512.1"/>
    <property type="molecule type" value="Genomic_DNA"/>
</dbReference>
<dbReference type="HOGENOM" id="CLU_1783773_0_0_7"/>
<dbReference type="RefSeq" id="WP_014811638.1">
    <property type="nucleotide sequence ID" value="NC_018025.1"/>
</dbReference>
<organism evidence="1 2">
    <name type="scientific">Desulfomonile tiedjei (strain ATCC 49306 / DSM 6799 / DCB-1)</name>
    <dbReference type="NCBI Taxonomy" id="706587"/>
    <lineage>
        <taxon>Bacteria</taxon>
        <taxon>Pseudomonadati</taxon>
        <taxon>Thermodesulfobacteriota</taxon>
        <taxon>Desulfomonilia</taxon>
        <taxon>Desulfomonilales</taxon>
        <taxon>Desulfomonilaceae</taxon>
        <taxon>Desulfomonile</taxon>
    </lineage>
</organism>
<accession>I4CAC1</accession>
<dbReference type="OrthoDB" id="3190694at2"/>
<dbReference type="KEGG" id="dti:Desti_3870"/>
<evidence type="ECO:0000313" key="2">
    <source>
        <dbReference type="Proteomes" id="UP000006055"/>
    </source>
</evidence>